<protein>
    <recommendedName>
        <fullName evidence="2">alpha-galactosidase</fullName>
        <ecNumber evidence="2">3.2.1.22</ecNumber>
    </recommendedName>
</protein>
<dbReference type="Pfam" id="PF03537">
    <property type="entry name" value="Glyco_hydro_114"/>
    <property type="match status" value="1"/>
</dbReference>
<dbReference type="EMBL" id="JBAHYK010002927">
    <property type="protein sequence ID" value="KAL0564205.1"/>
    <property type="molecule type" value="Genomic_DNA"/>
</dbReference>
<dbReference type="SUPFAM" id="SSF51445">
    <property type="entry name" value="(Trans)glycosidases"/>
    <property type="match status" value="1"/>
</dbReference>
<reference evidence="5 6" key="1">
    <citation type="submission" date="2024-02" db="EMBL/GenBank/DDBJ databases">
        <title>A draft genome for the cacao thread blight pathogen Marasmius crinis-equi.</title>
        <authorList>
            <person name="Cohen S.P."/>
            <person name="Baruah I.K."/>
            <person name="Amoako-Attah I."/>
            <person name="Bukari Y."/>
            <person name="Meinhardt L.W."/>
            <person name="Bailey B.A."/>
        </authorList>
    </citation>
    <scope>NUCLEOTIDE SEQUENCE [LARGE SCALE GENOMIC DNA]</scope>
    <source>
        <strain evidence="5 6">GH-76</strain>
    </source>
</reference>
<name>A0ABR3EN03_9AGAR</name>
<feature type="domain" description="Glycoside-hydrolase family GH114 TIM-barrel" evidence="4">
    <location>
        <begin position="35"/>
        <end position="262"/>
    </location>
</feature>
<dbReference type="PANTHER" id="PTHR35273:SF2">
    <property type="entry name" value="ALPHA-GALACTOSIDASE"/>
    <property type="match status" value="1"/>
</dbReference>
<sequence>MISSKFLILALSLVSATTAASVKRADVTPLPANSKWDYQIGGAYDPDQDVGVVTRDRKQSPVAGKYNICYVNAFQTQPDEAADWQTPERDHLLLRNPDGSYFEDPDWPGEFILNTSNATNRDEIAAIVNVWLDDCKQKGFNAVEPDNLDTFTRTDDLLSADDNVAYAKLLATHAHDIGLAIGQKNAGELEGRGKTDVGFDFAVVEQCQQFEECETYTDVYGSEVLEVEYVNTTLPQNGLVNWQDACNARGSQISIIYRDVKVTPRGNSAYVYREC</sequence>
<comment type="caution">
    <text evidence="5">The sequence shown here is derived from an EMBL/GenBank/DDBJ whole genome shotgun (WGS) entry which is preliminary data.</text>
</comment>
<evidence type="ECO:0000313" key="5">
    <source>
        <dbReference type="EMBL" id="KAL0564205.1"/>
    </source>
</evidence>
<feature type="chain" id="PRO_5047011457" description="alpha-galactosidase" evidence="3">
    <location>
        <begin position="20"/>
        <end position="275"/>
    </location>
</feature>
<evidence type="ECO:0000256" key="1">
    <source>
        <dbReference type="ARBA" id="ARBA00001255"/>
    </source>
</evidence>
<dbReference type="EC" id="3.2.1.22" evidence="2"/>
<proteinExistence type="predicted"/>
<dbReference type="Proteomes" id="UP001465976">
    <property type="component" value="Unassembled WGS sequence"/>
</dbReference>
<evidence type="ECO:0000259" key="4">
    <source>
        <dbReference type="Pfam" id="PF03537"/>
    </source>
</evidence>
<accession>A0ABR3EN03</accession>
<dbReference type="Gene3D" id="3.20.20.70">
    <property type="entry name" value="Aldolase class I"/>
    <property type="match status" value="1"/>
</dbReference>
<keyword evidence="3" id="KW-0732">Signal</keyword>
<dbReference type="PANTHER" id="PTHR35273">
    <property type="entry name" value="ALPHA-1,4 POLYGALACTOSAMINIDASE, PUTATIVE (AFU_ORTHOLOGUE AFUA_3G07890)-RELATED"/>
    <property type="match status" value="1"/>
</dbReference>
<evidence type="ECO:0000256" key="2">
    <source>
        <dbReference type="ARBA" id="ARBA00012755"/>
    </source>
</evidence>
<evidence type="ECO:0000313" key="6">
    <source>
        <dbReference type="Proteomes" id="UP001465976"/>
    </source>
</evidence>
<evidence type="ECO:0000256" key="3">
    <source>
        <dbReference type="SAM" id="SignalP"/>
    </source>
</evidence>
<organism evidence="5 6">
    <name type="scientific">Marasmius crinis-equi</name>
    <dbReference type="NCBI Taxonomy" id="585013"/>
    <lineage>
        <taxon>Eukaryota</taxon>
        <taxon>Fungi</taxon>
        <taxon>Dikarya</taxon>
        <taxon>Basidiomycota</taxon>
        <taxon>Agaricomycotina</taxon>
        <taxon>Agaricomycetes</taxon>
        <taxon>Agaricomycetidae</taxon>
        <taxon>Agaricales</taxon>
        <taxon>Marasmiineae</taxon>
        <taxon>Marasmiaceae</taxon>
        <taxon>Marasmius</taxon>
    </lineage>
</organism>
<dbReference type="InterPro" id="IPR004352">
    <property type="entry name" value="GH114_TIM-barrel"/>
</dbReference>
<dbReference type="InterPro" id="IPR013785">
    <property type="entry name" value="Aldolase_TIM"/>
</dbReference>
<dbReference type="InterPro" id="IPR017853">
    <property type="entry name" value="GH"/>
</dbReference>
<keyword evidence="6" id="KW-1185">Reference proteome</keyword>
<feature type="signal peptide" evidence="3">
    <location>
        <begin position="1"/>
        <end position="19"/>
    </location>
</feature>
<comment type="catalytic activity">
    <reaction evidence="1">
        <text>Hydrolysis of terminal, non-reducing alpha-D-galactose residues in alpha-D-galactosides, including galactose oligosaccharides, galactomannans and galactolipids.</text>
        <dbReference type="EC" id="3.2.1.22"/>
    </reaction>
</comment>
<gene>
    <name evidence="5" type="ORF">V5O48_017850</name>
</gene>